<sequence length="114" mass="13526">MQAQNHQQRRRITHFGNLEVAEFQFFDEEIHMVFNLIPRRWETTNDLAALRLQFWYYVFQDWKAGDMIPNPPPIHIPTPQEVRLTDVATFEPTNGVPADPNTPAESEYLDYQYC</sequence>
<protein>
    <submittedName>
        <fullName evidence="1">Uncharacterized protein</fullName>
    </submittedName>
</protein>
<comment type="caution">
    <text evidence="1">The sequence shown here is derived from an EMBL/GenBank/DDBJ whole genome shotgun (WGS) entry which is preliminary data.</text>
</comment>
<dbReference type="Proteomes" id="UP000295083">
    <property type="component" value="Unassembled WGS sequence"/>
</dbReference>
<proteinExistence type="predicted"/>
<organism evidence="1 2">
    <name type="scientific">Colletotrichum spinosum</name>
    <dbReference type="NCBI Taxonomy" id="1347390"/>
    <lineage>
        <taxon>Eukaryota</taxon>
        <taxon>Fungi</taxon>
        <taxon>Dikarya</taxon>
        <taxon>Ascomycota</taxon>
        <taxon>Pezizomycotina</taxon>
        <taxon>Sordariomycetes</taxon>
        <taxon>Hypocreomycetidae</taxon>
        <taxon>Glomerellales</taxon>
        <taxon>Glomerellaceae</taxon>
        <taxon>Colletotrichum</taxon>
        <taxon>Colletotrichum orbiculare species complex</taxon>
    </lineage>
</organism>
<accession>A0A4R8Q9Z8</accession>
<evidence type="ECO:0000313" key="1">
    <source>
        <dbReference type="EMBL" id="TDZ32015.1"/>
    </source>
</evidence>
<reference evidence="1 2" key="1">
    <citation type="submission" date="2018-11" db="EMBL/GenBank/DDBJ databases">
        <title>Genome sequence and assembly of Colletotrichum spinosum.</title>
        <authorList>
            <person name="Gan P."/>
            <person name="Shirasu K."/>
        </authorList>
    </citation>
    <scope>NUCLEOTIDE SEQUENCE [LARGE SCALE GENOMIC DNA]</scope>
    <source>
        <strain evidence="1 2">CBS 515.97</strain>
    </source>
</reference>
<dbReference type="AlphaFoldDB" id="A0A4R8Q9Z8"/>
<evidence type="ECO:0000313" key="2">
    <source>
        <dbReference type="Proteomes" id="UP000295083"/>
    </source>
</evidence>
<name>A0A4R8Q9Z8_9PEZI</name>
<gene>
    <name evidence="1" type="ORF">C8035_v000843</name>
</gene>
<keyword evidence="2" id="KW-1185">Reference proteome</keyword>
<dbReference type="EMBL" id="QAPG01000088">
    <property type="protein sequence ID" value="TDZ32015.1"/>
    <property type="molecule type" value="Genomic_DNA"/>
</dbReference>